<dbReference type="EMBL" id="MN740006">
    <property type="protein sequence ID" value="QHT83110.1"/>
    <property type="molecule type" value="Genomic_DNA"/>
</dbReference>
<evidence type="ECO:0000259" key="1">
    <source>
        <dbReference type="Pfam" id="PF19065"/>
    </source>
</evidence>
<accession>A0A6C0HRV1</accession>
<sequence>MIQPNTQELFKMYDKIPVHQITTIRDPLNGVWSNTQLSTLFFSANNVTIIQNGIRANVYKMSKEKYLIDNQDNDQLVTIMRGMFIEYSKNLPENITEQIKLLNNKVIVYCSQQVYEEAKGYLTYLKDSSTLITPLNYPTMPYTRDKQLEFKSFF</sequence>
<dbReference type="AlphaFoldDB" id="A0A6C0HRV1"/>
<evidence type="ECO:0000313" key="2">
    <source>
        <dbReference type="EMBL" id="QHT83110.1"/>
    </source>
</evidence>
<protein>
    <recommendedName>
        <fullName evidence="1">Minor capsid protein P8 central region domain-containing protein</fullName>
    </recommendedName>
</protein>
<feature type="domain" description="Minor capsid protein P8 central region" evidence="1">
    <location>
        <begin position="33"/>
        <end position="151"/>
    </location>
</feature>
<reference evidence="2" key="1">
    <citation type="journal article" date="2020" name="Nature">
        <title>Giant virus diversity and host interactions through global metagenomics.</title>
        <authorList>
            <person name="Schulz F."/>
            <person name="Roux S."/>
            <person name="Paez-Espino D."/>
            <person name="Jungbluth S."/>
            <person name="Walsh D.A."/>
            <person name="Denef V.J."/>
            <person name="McMahon K.D."/>
            <person name="Konstantinidis K.T."/>
            <person name="Eloe-Fadrosh E.A."/>
            <person name="Kyrpides N.C."/>
            <person name="Woyke T."/>
        </authorList>
    </citation>
    <scope>NUCLEOTIDE SEQUENCE</scope>
    <source>
        <strain evidence="2">GVMAG-M-3300023184-167</strain>
    </source>
</reference>
<name>A0A6C0HRV1_9ZZZZ</name>
<proteinExistence type="predicted"/>
<dbReference type="Pfam" id="PF19065">
    <property type="entry name" value="P8_CR"/>
    <property type="match status" value="1"/>
</dbReference>
<organism evidence="2">
    <name type="scientific">viral metagenome</name>
    <dbReference type="NCBI Taxonomy" id="1070528"/>
    <lineage>
        <taxon>unclassified sequences</taxon>
        <taxon>metagenomes</taxon>
        <taxon>organismal metagenomes</taxon>
    </lineage>
</organism>
<dbReference type="InterPro" id="IPR043916">
    <property type="entry name" value="P8_CR"/>
</dbReference>